<dbReference type="EMBL" id="JBJQND010000011">
    <property type="protein sequence ID" value="KAL3862856.1"/>
    <property type="molecule type" value="Genomic_DNA"/>
</dbReference>
<keyword evidence="3" id="KW-1185">Reference proteome</keyword>
<dbReference type="Proteomes" id="UP001634394">
    <property type="component" value="Unassembled WGS sequence"/>
</dbReference>
<comment type="caution">
    <text evidence="2">The sequence shown here is derived from an EMBL/GenBank/DDBJ whole genome shotgun (WGS) entry which is preliminary data.</text>
</comment>
<gene>
    <name evidence="2" type="ORF">ACJMK2_008802</name>
</gene>
<feature type="compositionally biased region" description="Basic and acidic residues" evidence="1">
    <location>
        <begin position="217"/>
        <end position="232"/>
    </location>
</feature>
<organism evidence="2 3">
    <name type="scientific">Sinanodonta woodiana</name>
    <name type="common">Chinese pond mussel</name>
    <name type="synonym">Anodonta woodiana</name>
    <dbReference type="NCBI Taxonomy" id="1069815"/>
    <lineage>
        <taxon>Eukaryota</taxon>
        <taxon>Metazoa</taxon>
        <taxon>Spiralia</taxon>
        <taxon>Lophotrochozoa</taxon>
        <taxon>Mollusca</taxon>
        <taxon>Bivalvia</taxon>
        <taxon>Autobranchia</taxon>
        <taxon>Heteroconchia</taxon>
        <taxon>Palaeoheterodonta</taxon>
        <taxon>Unionida</taxon>
        <taxon>Unionoidea</taxon>
        <taxon>Unionidae</taxon>
        <taxon>Unioninae</taxon>
        <taxon>Sinanodonta</taxon>
    </lineage>
</organism>
<protein>
    <submittedName>
        <fullName evidence="2">Uncharacterized protein</fullName>
    </submittedName>
</protein>
<sequence>MAAGCNRLNDRKNMVRSVKEGDMTQVMCTLSQRNAFVNVLFTLLVIFNHFIPGNTVDAFQRSGCEPGLFLHVNPATRARVCCIPVPLPKGYEFVSCDVNGGYDRIAKCPDGLFQVDNTTTASEAVCSREIECNPDENLKIPDCDAQGHCTFSCICNYDKGYCGLNFYDCQSFPPDCPRRWVQQDCTCKWKPTASTSSALGNATNKSLQKITTTPSKLDGKSKTTEKKDRTLT</sequence>
<feature type="region of interest" description="Disordered" evidence="1">
    <location>
        <begin position="198"/>
        <end position="232"/>
    </location>
</feature>
<dbReference type="AlphaFoldDB" id="A0ABD3VP06"/>
<feature type="compositionally biased region" description="Polar residues" evidence="1">
    <location>
        <begin position="198"/>
        <end position="215"/>
    </location>
</feature>
<evidence type="ECO:0000313" key="2">
    <source>
        <dbReference type="EMBL" id="KAL3862856.1"/>
    </source>
</evidence>
<evidence type="ECO:0000313" key="3">
    <source>
        <dbReference type="Proteomes" id="UP001634394"/>
    </source>
</evidence>
<accession>A0ABD3VP06</accession>
<reference evidence="2 3" key="1">
    <citation type="submission" date="2024-11" db="EMBL/GenBank/DDBJ databases">
        <title>Chromosome-level genome assembly of the freshwater bivalve Anodonta woodiana.</title>
        <authorList>
            <person name="Chen X."/>
        </authorList>
    </citation>
    <scope>NUCLEOTIDE SEQUENCE [LARGE SCALE GENOMIC DNA]</scope>
    <source>
        <strain evidence="2">MN2024</strain>
        <tissue evidence="2">Gills</tissue>
    </source>
</reference>
<proteinExistence type="predicted"/>
<evidence type="ECO:0000256" key="1">
    <source>
        <dbReference type="SAM" id="MobiDB-lite"/>
    </source>
</evidence>
<feature type="non-terminal residue" evidence="2">
    <location>
        <position position="232"/>
    </location>
</feature>
<name>A0ABD3VP06_SINWO</name>